<organism evidence="2 3">
    <name type="scientific">Rhizopogon vesiculosus</name>
    <dbReference type="NCBI Taxonomy" id="180088"/>
    <lineage>
        <taxon>Eukaryota</taxon>
        <taxon>Fungi</taxon>
        <taxon>Dikarya</taxon>
        <taxon>Basidiomycota</taxon>
        <taxon>Agaricomycotina</taxon>
        <taxon>Agaricomycetes</taxon>
        <taxon>Agaricomycetidae</taxon>
        <taxon>Boletales</taxon>
        <taxon>Suillineae</taxon>
        <taxon>Rhizopogonaceae</taxon>
        <taxon>Rhizopogon</taxon>
    </lineage>
</organism>
<dbReference type="OrthoDB" id="10004862at2759"/>
<dbReference type="AlphaFoldDB" id="A0A1J8QIY8"/>
<evidence type="ECO:0000256" key="1">
    <source>
        <dbReference type="ARBA" id="ARBA00023002"/>
    </source>
</evidence>
<dbReference type="EMBL" id="LVVM01004099">
    <property type="protein sequence ID" value="OJA13569.1"/>
    <property type="molecule type" value="Genomic_DNA"/>
</dbReference>
<dbReference type="PANTHER" id="PTHR35870">
    <property type="entry name" value="PROTEIN, PUTATIVE (AFU_ORTHOLOGUE AFUA_5G03330)-RELATED"/>
    <property type="match status" value="1"/>
</dbReference>
<comment type="caution">
    <text evidence="2">The sequence shown here is derived from an EMBL/GenBank/DDBJ whole genome shotgun (WGS) entry which is preliminary data.</text>
</comment>
<evidence type="ECO:0000313" key="3">
    <source>
        <dbReference type="Proteomes" id="UP000183567"/>
    </source>
</evidence>
<reference evidence="2 3" key="1">
    <citation type="submission" date="2016-03" db="EMBL/GenBank/DDBJ databases">
        <title>Comparative genomics of the ectomycorrhizal sister species Rhizopogon vinicolor and Rhizopogon vesiculosus (Basidiomycota: Boletales) reveals a divergence of the mating type B locus.</title>
        <authorList>
            <person name="Mujic A.B."/>
            <person name="Kuo A."/>
            <person name="Tritt A."/>
            <person name="Lipzen A."/>
            <person name="Chen C."/>
            <person name="Johnson J."/>
            <person name="Sharma A."/>
            <person name="Barry K."/>
            <person name="Grigoriev I.V."/>
            <person name="Spatafora J.W."/>
        </authorList>
    </citation>
    <scope>NUCLEOTIDE SEQUENCE [LARGE SCALE GENOMIC DNA]</scope>
    <source>
        <strain evidence="2 3">AM-OR11-056</strain>
    </source>
</reference>
<protein>
    <submittedName>
        <fullName evidence="2">Uncharacterized protein</fullName>
    </submittedName>
</protein>
<proteinExistence type="predicted"/>
<dbReference type="Proteomes" id="UP000183567">
    <property type="component" value="Unassembled WGS sequence"/>
</dbReference>
<gene>
    <name evidence="2" type="ORF">AZE42_06110</name>
</gene>
<dbReference type="GO" id="GO:0016491">
    <property type="term" value="F:oxidoreductase activity"/>
    <property type="evidence" value="ECO:0007669"/>
    <property type="project" value="UniProtKB-KW"/>
</dbReference>
<dbReference type="Pfam" id="PF14027">
    <property type="entry name" value="Questin_oxidase"/>
    <property type="match status" value="2"/>
</dbReference>
<keyword evidence="3" id="KW-1185">Reference proteome</keyword>
<dbReference type="PANTHER" id="PTHR35870:SF1">
    <property type="entry name" value="PROTEIN, PUTATIVE (AFU_ORTHOLOGUE AFUA_5G03330)-RELATED"/>
    <property type="match status" value="1"/>
</dbReference>
<dbReference type="STRING" id="180088.A0A1J8QIY8"/>
<dbReference type="InterPro" id="IPR025337">
    <property type="entry name" value="Questin_oxidase-like"/>
</dbReference>
<evidence type="ECO:0000313" key="2">
    <source>
        <dbReference type="EMBL" id="OJA13569.1"/>
    </source>
</evidence>
<keyword evidence="1" id="KW-0560">Oxidoreductase</keyword>
<sequence>MTADELDDLFPAPSLPPTMLCPQRYPGNFPEAIAALRHALKDNHVKHHVFYTEEGLLELNHITHRALALYATGTSGALIEYFYKLDSTLQRPVVEPPEMITEENFIEHLSDDRYYAAYVAFFMRSIDKKGSSATLDEYIFSKKYNFIEGRDASTQPAMLIRFFASIFHPFMQVGYGTEFGIPGMVAEGLAMASTQKSHRFMFLPSSLFEHDHMNAVEETTTQVALLPLNIKPPIAPPEPDQPKRNHAFSILAKIIQDPQFTLEEVQKYINALKRLVTERSADIWRYTEQWTIDLSQPGEIERKIEECIWTNTIIYAIGGWSKEKGFTANLFFMHLVTSSLCLSSVLSYLPQDSQVILLRAYFQLTLAWWISRGGPQLDVQGFLNATDPVPSSEGEAPSKAKQFLDIIQSGHTHPDEHLVETQRALAHFSSLYGDRPKGYFKGTELEGAEALDGSLFLRAARHVIITAKRRHFLVESRSTSELRLTRSQVTQIQGTDSKVRKIKSLQRVEQTCHESELDDLFPVPSLSPSVLCPRRYPGTSPEAVAAVRHALKDNHIKHHVFRDGEWFPNHITYRVLALYATGASGALIEHFYKLDSTLLLPAVEPPETITDGNFIEHLGDENYYAAYVTFFVKSIKTNGVSATLHEYIFSQEYNLIEGHDAATRPVMLIRFLANLLHPLIHVGYGTEFGIPGMVAEGLAMASVQKSRSLKFFPSSLFENASMTVVEESTSRLASPLLSRKMTIAPLELDQPKRNHTLFILAKIIQDPQFAPKERQKYFNAFRKLMRARGADIWRYTEQWTFDLSQPGEIERKMEECIWTVTIIYAIGGWSKEKGFTANSFFVHLVNSSVFLPSMLSYLSQDAQIILLRAYFTMSLAWWLSRGGPELDIQGFFDATDRFISSESEVPSKANPFLDIIQSGIPHREDHVLKILRTFAHFSSLYGARPKGYFKGTELEGAEALDGSLFLRAARLTEEFMSHSTSDWSRSF</sequence>
<name>A0A1J8QIY8_9AGAM</name>
<accession>A0A1J8QIY8</accession>